<sequence>MNYSTRGSHGASSTSAGDWQGDHDMQVAVGNDAWVSVFGGHSDPELSDGASATAMGWKAEHERHVAVNNTNWIHVYGSSSDMELSDAKETLTEGASSHQKGARDIYCSALRQHVPSYLHIFNPVLMLSEANDHQQECTAQSISPTT</sequence>
<evidence type="ECO:0000313" key="3">
    <source>
        <dbReference type="Proteomes" id="UP000886523"/>
    </source>
</evidence>
<accession>A0A9P6E145</accession>
<dbReference type="Proteomes" id="UP000886523">
    <property type="component" value="Unassembled WGS sequence"/>
</dbReference>
<comment type="caution">
    <text evidence="2">The sequence shown here is derived from an EMBL/GenBank/DDBJ whole genome shotgun (WGS) entry which is preliminary data.</text>
</comment>
<feature type="compositionally biased region" description="Polar residues" evidence="1">
    <location>
        <begin position="1"/>
        <end position="17"/>
    </location>
</feature>
<organism evidence="2 3">
    <name type="scientific">Hydnum rufescens UP504</name>
    <dbReference type="NCBI Taxonomy" id="1448309"/>
    <lineage>
        <taxon>Eukaryota</taxon>
        <taxon>Fungi</taxon>
        <taxon>Dikarya</taxon>
        <taxon>Basidiomycota</taxon>
        <taxon>Agaricomycotina</taxon>
        <taxon>Agaricomycetes</taxon>
        <taxon>Cantharellales</taxon>
        <taxon>Hydnaceae</taxon>
        <taxon>Hydnum</taxon>
    </lineage>
</organism>
<keyword evidence="3" id="KW-1185">Reference proteome</keyword>
<dbReference type="EMBL" id="MU128921">
    <property type="protein sequence ID" value="KAF9518874.1"/>
    <property type="molecule type" value="Genomic_DNA"/>
</dbReference>
<gene>
    <name evidence="2" type="ORF">BS47DRAFT_1358518</name>
</gene>
<reference evidence="2" key="1">
    <citation type="journal article" date="2020" name="Nat. Commun.">
        <title>Large-scale genome sequencing of mycorrhizal fungi provides insights into the early evolution of symbiotic traits.</title>
        <authorList>
            <person name="Miyauchi S."/>
            <person name="Kiss E."/>
            <person name="Kuo A."/>
            <person name="Drula E."/>
            <person name="Kohler A."/>
            <person name="Sanchez-Garcia M."/>
            <person name="Morin E."/>
            <person name="Andreopoulos B."/>
            <person name="Barry K.W."/>
            <person name="Bonito G."/>
            <person name="Buee M."/>
            <person name="Carver A."/>
            <person name="Chen C."/>
            <person name="Cichocki N."/>
            <person name="Clum A."/>
            <person name="Culley D."/>
            <person name="Crous P.W."/>
            <person name="Fauchery L."/>
            <person name="Girlanda M."/>
            <person name="Hayes R.D."/>
            <person name="Keri Z."/>
            <person name="LaButti K."/>
            <person name="Lipzen A."/>
            <person name="Lombard V."/>
            <person name="Magnuson J."/>
            <person name="Maillard F."/>
            <person name="Murat C."/>
            <person name="Nolan M."/>
            <person name="Ohm R.A."/>
            <person name="Pangilinan J."/>
            <person name="Pereira M.F."/>
            <person name="Perotto S."/>
            <person name="Peter M."/>
            <person name="Pfister S."/>
            <person name="Riley R."/>
            <person name="Sitrit Y."/>
            <person name="Stielow J.B."/>
            <person name="Szollosi G."/>
            <person name="Zifcakova L."/>
            <person name="Stursova M."/>
            <person name="Spatafora J.W."/>
            <person name="Tedersoo L."/>
            <person name="Vaario L.M."/>
            <person name="Yamada A."/>
            <person name="Yan M."/>
            <person name="Wang P."/>
            <person name="Xu J."/>
            <person name="Bruns T."/>
            <person name="Baldrian P."/>
            <person name="Vilgalys R."/>
            <person name="Dunand C."/>
            <person name="Henrissat B."/>
            <person name="Grigoriev I.V."/>
            <person name="Hibbett D."/>
            <person name="Nagy L.G."/>
            <person name="Martin F.M."/>
        </authorList>
    </citation>
    <scope>NUCLEOTIDE SEQUENCE</scope>
    <source>
        <strain evidence="2">UP504</strain>
    </source>
</reference>
<evidence type="ECO:0000313" key="2">
    <source>
        <dbReference type="EMBL" id="KAF9518874.1"/>
    </source>
</evidence>
<protein>
    <submittedName>
        <fullName evidence="2">Uncharacterized protein</fullName>
    </submittedName>
</protein>
<dbReference type="AlphaFoldDB" id="A0A9P6E145"/>
<feature type="region of interest" description="Disordered" evidence="1">
    <location>
        <begin position="1"/>
        <end position="23"/>
    </location>
</feature>
<name>A0A9P6E145_9AGAM</name>
<proteinExistence type="predicted"/>
<evidence type="ECO:0000256" key="1">
    <source>
        <dbReference type="SAM" id="MobiDB-lite"/>
    </source>
</evidence>